<dbReference type="PANTHER" id="PTHR48034">
    <property type="entry name" value="TRANSFORMER-2 SEX-DETERMINING PROTEIN-RELATED"/>
    <property type="match status" value="1"/>
</dbReference>
<keyword evidence="1" id="KW-0694">RNA-binding</keyword>
<evidence type="ECO:0000259" key="2">
    <source>
        <dbReference type="PROSITE" id="PS50102"/>
    </source>
</evidence>
<protein>
    <recommendedName>
        <fullName evidence="2">RRM domain-containing protein</fullName>
    </recommendedName>
</protein>
<dbReference type="EMBL" id="JASCZI010121536">
    <property type="protein sequence ID" value="MED6162141.1"/>
    <property type="molecule type" value="Genomic_DNA"/>
</dbReference>
<dbReference type="InterPro" id="IPR012677">
    <property type="entry name" value="Nucleotide-bd_a/b_plait_sf"/>
</dbReference>
<dbReference type="SMART" id="SM00360">
    <property type="entry name" value="RRM"/>
    <property type="match status" value="1"/>
</dbReference>
<keyword evidence="4" id="KW-1185">Reference proteome</keyword>
<dbReference type="SUPFAM" id="SSF54928">
    <property type="entry name" value="RNA-binding domain, RBD"/>
    <property type="match status" value="1"/>
</dbReference>
<gene>
    <name evidence="3" type="ORF">PIB30_067553</name>
</gene>
<dbReference type="InterPro" id="IPR000504">
    <property type="entry name" value="RRM_dom"/>
</dbReference>
<comment type="caution">
    <text evidence="3">The sequence shown here is derived from an EMBL/GenBank/DDBJ whole genome shotgun (WGS) entry which is preliminary data.</text>
</comment>
<dbReference type="Pfam" id="PF00076">
    <property type="entry name" value="RRM_1"/>
    <property type="match status" value="1"/>
</dbReference>
<name>A0ABU6UM33_9FABA</name>
<reference evidence="3 4" key="1">
    <citation type="journal article" date="2023" name="Plants (Basel)">
        <title>Bridging the Gap: Combining Genomics and Transcriptomics Approaches to Understand Stylosanthes scabra, an Orphan Legume from the Brazilian Caatinga.</title>
        <authorList>
            <person name="Ferreira-Neto J.R.C."/>
            <person name="da Silva M.D."/>
            <person name="Binneck E."/>
            <person name="de Melo N.F."/>
            <person name="da Silva R.H."/>
            <person name="de Melo A.L.T.M."/>
            <person name="Pandolfi V."/>
            <person name="Bustamante F.O."/>
            <person name="Brasileiro-Vidal A.C."/>
            <person name="Benko-Iseppon A.M."/>
        </authorList>
    </citation>
    <scope>NUCLEOTIDE SEQUENCE [LARGE SCALE GENOMIC DNA]</scope>
    <source>
        <tissue evidence="3">Leaves</tissue>
    </source>
</reference>
<dbReference type="PROSITE" id="PS50102">
    <property type="entry name" value="RRM"/>
    <property type="match status" value="1"/>
</dbReference>
<dbReference type="Gene3D" id="3.30.70.330">
    <property type="match status" value="1"/>
</dbReference>
<proteinExistence type="predicted"/>
<evidence type="ECO:0000256" key="1">
    <source>
        <dbReference type="PROSITE-ProRule" id="PRU00176"/>
    </source>
</evidence>
<feature type="domain" description="RRM" evidence="2">
    <location>
        <begin position="29"/>
        <end position="107"/>
    </location>
</feature>
<evidence type="ECO:0000313" key="3">
    <source>
        <dbReference type="EMBL" id="MED6162141.1"/>
    </source>
</evidence>
<dbReference type="Proteomes" id="UP001341840">
    <property type="component" value="Unassembled WGS sequence"/>
</dbReference>
<accession>A0ABU6UM33</accession>
<dbReference type="InterPro" id="IPR050441">
    <property type="entry name" value="RBM"/>
</dbReference>
<evidence type="ECO:0000313" key="4">
    <source>
        <dbReference type="Proteomes" id="UP001341840"/>
    </source>
</evidence>
<sequence length="329" mass="37830">MAERRVSNGIPRRNSHALENFQRLERRSFTLFVDNISHRVSTQDLWEMFSNEGQVVDVFLSNKIRINNAFKFAFVRFAFKNHALRASRNLDGCVLEGVKLMFAESKYERERRVDTQDSNHTHKVVMAESMGRSKKKEGSDKRSFESVLLGLNIAKKCLDENTKCGKVDHCSNEVVKGFVDMALVEKLKRSIIGESAIHLNSEDIIPRIYNDWHTFQEIKEMESFKMVMTFATVEDKDEALEEVSEEQLNPHNFLVNSTSKPGNKKDDGECVKDTSEAHVMGVDENCEKSNSMRCIHDDRRSEEVIKETQLTIRNGRNMIDDPRECSLAA</sequence>
<organism evidence="3 4">
    <name type="scientific">Stylosanthes scabra</name>
    <dbReference type="NCBI Taxonomy" id="79078"/>
    <lineage>
        <taxon>Eukaryota</taxon>
        <taxon>Viridiplantae</taxon>
        <taxon>Streptophyta</taxon>
        <taxon>Embryophyta</taxon>
        <taxon>Tracheophyta</taxon>
        <taxon>Spermatophyta</taxon>
        <taxon>Magnoliopsida</taxon>
        <taxon>eudicotyledons</taxon>
        <taxon>Gunneridae</taxon>
        <taxon>Pentapetalae</taxon>
        <taxon>rosids</taxon>
        <taxon>fabids</taxon>
        <taxon>Fabales</taxon>
        <taxon>Fabaceae</taxon>
        <taxon>Papilionoideae</taxon>
        <taxon>50 kb inversion clade</taxon>
        <taxon>dalbergioids sensu lato</taxon>
        <taxon>Dalbergieae</taxon>
        <taxon>Pterocarpus clade</taxon>
        <taxon>Stylosanthes</taxon>
    </lineage>
</organism>
<dbReference type="InterPro" id="IPR035979">
    <property type="entry name" value="RBD_domain_sf"/>
</dbReference>